<dbReference type="GO" id="GO:0007186">
    <property type="term" value="P:G protein-coupled receptor signaling pathway"/>
    <property type="evidence" value="ECO:0007669"/>
    <property type="project" value="TreeGrafter"/>
</dbReference>
<dbReference type="Pfam" id="PF15152">
    <property type="entry name" value="Kisspeptin"/>
    <property type="match status" value="1"/>
</dbReference>
<protein>
    <submittedName>
        <fullName evidence="2">Uncharacterized protein</fullName>
    </submittedName>
</protein>
<feature type="signal peptide" evidence="1">
    <location>
        <begin position="1"/>
        <end position="19"/>
    </location>
</feature>
<dbReference type="PANTHER" id="PTHR16955:SF6">
    <property type="entry name" value="METASTASIS-SUPPRESSOR KISS-1"/>
    <property type="match status" value="1"/>
</dbReference>
<evidence type="ECO:0000256" key="1">
    <source>
        <dbReference type="SAM" id="SignalP"/>
    </source>
</evidence>
<proteinExistence type="predicted"/>
<feature type="chain" id="PRO_5034224805" evidence="1">
    <location>
        <begin position="20"/>
        <end position="104"/>
    </location>
</feature>
<dbReference type="GeneTree" id="ENSGT00960000189623"/>
<accession>A0A8D0G5F2</accession>
<reference evidence="2" key="1">
    <citation type="submission" date="2025-08" db="UniProtKB">
        <authorList>
            <consortium name="Ensembl"/>
        </authorList>
    </citation>
    <scope>IDENTIFICATION</scope>
</reference>
<evidence type="ECO:0000313" key="3">
    <source>
        <dbReference type="Proteomes" id="UP000694392"/>
    </source>
</evidence>
<dbReference type="Proteomes" id="UP000694392">
    <property type="component" value="Unplaced"/>
</dbReference>
<keyword evidence="3" id="KW-1185">Reference proteome</keyword>
<dbReference type="PANTHER" id="PTHR16955">
    <property type="entry name" value="METASTASIS-SUPPRESSOR KISS-1"/>
    <property type="match status" value="1"/>
</dbReference>
<dbReference type="OMA" id="MPPGKSR"/>
<dbReference type="Ensembl" id="ENSSPUT00000000597.1">
    <property type="protein sequence ID" value="ENSSPUP00000000558.1"/>
    <property type="gene ID" value="ENSSPUG00000000497.1"/>
</dbReference>
<dbReference type="GO" id="GO:0031773">
    <property type="term" value="F:kisspeptin receptor binding"/>
    <property type="evidence" value="ECO:0007669"/>
    <property type="project" value="TreeGrafter"/>
</dbReference>
<evidence type="ECO:0000313" key="2">
    <source>
        <dbReference type="Ensembl" id="ENSSPUP00000000558.1"/>
    </source>
</evidence>
<name>A0A8D0G5F2_SPHPU</name>
<reference evidence="2" key="2">
    <citation type="submission" date="2025-09" db="UniProtKB">
        <authorList>
            <consortium name="Ensembl"/>
        </authorList>
    </citation>
    <scope>IDENTIFICATION</scope>
</reference>
<dbReference type="InterPro" id="IPR020207">
    <property type="entry name" value="Metastasis-suppressor_KiSS-1"/>
</dbReference>
<organism evidence="2 3">
    <name type="scientific">Sphenodon punctatus</name>
    <name type="common">Tuatara</name>
    <name type="synonym">Hatteria punctata</name>
    <dbReference type="NCBI Taxonomy" id="8508"/>
    <lineage>
        <taxon>Eukaryota</taxon>
        <taxon>Metazoa</taxon>
        <taxon>Chordata</taxon>
        <taxon>Craniata</taxon>
        <taxon>Vertebrata</taxon>
        <taxon>Euteleostomi</taxon>
        <taxon>Lepidosauria</taxon>
        <taxon>Sphenodontia</taxon>
        <taxon>Sphenodontidae</taxon>
        <taxon>Sphenodon</taxon>
    </lineage>
</organism>
<keyword evidence="1" id="KW-0732">Signal</keyword>
<sequence length="104" mass="12004">MNPFSFMLLLLFLFRVQFGEPVKKHFPLQRPWHTGTGVCPGRSCTESSLLERVRPARSRVISVPQGAVLVEREKDPSTYNWNSFGLRYGKRHVDAMKAKVKIWS</sequence>
<dbReference type="AlphaFoldDB" id="A0A8D0G5F2"/>
<dbReference type="GO" id="GO:0007204">
    <property type="term" value="P:positive regulation of cytosolic calcium ion concentration"/>
    <property type="evidence" value="ECO:0007669"/>
    <property type="project" value="TreeGrafter"/>
</dbReference>